<dbReference type="Proteomes" id="UP000192468">
    <property type="component" value="Unassembled WGS sequence"/>
</dbReference>
<evidence type="ECO:0000313" key="3">
    <source>
        <dbReference type="Proteomes" id="UP000192468"/>
    </source>
</evidence>
<feature type="compositionally biased region" description="Basic and acidic residues" evidence="1">
    <location>
        <begin position="16"/>
        <end position="28"/>
    </location>
</feature>
<dbReference type="STRING" id="1121291.SAMN02745134_00805"/>
<proteinExistence type="predicted"/>
<dbReference type="OrthoDB" id="1910715at2"/>
<feature type="region of interest" description="Disordered" evidence="1">
    <location>
        <begin position="1"/>
        <end position="28"/>
    </location>
</feature>
<evidence type="ECO:0000313" key="2">
    <source>
        <dbReference type="EMBL" id="SMC19345.1"/>
    </source>
</evidence>
<dbReference type="AlphaFoldDB" id="A0A1W1X5Z0"/>
<organism evidence="2 3">
    <name type="scientific">Clostridium acidisoli DSM 12555</name>
    <dbReference type="NCBI Taxonomy" id="1121291"/>
    <lineage>
        <taxon>Bacteria</taxon>
        <taxon>Bacillati</taxon>
        <taxon>Bacillota</taxon>
        <taxon>Clostridia</taxon>
        <taxon>Eubacteriales</taxon>
        <taxon>Clostridiaceae</taxon>
        <taxon>Clostridium</taxon>
    </lineage>
</organism>
<dbReference type="InterPro" id="IPR006448">
    <property type="entry name" value="Phage_term_ssu_P27"/>
</dbReference>
<dbReference type="RefSeq" id="WP_084113965.1">
    <property type="nucleotide sequence ID" value="NZ_FWXH01000002.1"/>
</dbReference>
<sequence>MAKSAKPLATNNTHFTKKEIEERKEQEEKLKGNDNLVYSLPAGLTTKKEKDLYNYLVTELKASGILNNLDVEILSQTVASIIHMREANKLIKQHGLVLYREDGSGQKNPAVQVYKDYQQIFYQCCMQLGLSPASRAKLSVINMNDKITKEDPLLKALKGDDTE</sequence>
<dbReference type="Pfam" id="PF05119">
    <property type="entry name" value="Terminase_4"/>
    <property type="match status" value="1"/>
</dbReference>
<protein>
    <submittedName>
        <fullName evidence="2">Phage terminase, small subunit, putative, P27 family</fullName>
    </submittedName>
</protein>
<name>A0A1W1X5Z0_9CLOT</name>
<evidence type="ECO:0000256" key="1">
    <source>
        <dbReference type="SAM" id="MobiDB-lite"/>
    </source>
</evidence>
<keyword evidence="3" id="KW-1185">Reference proteome</keyword>
<dbReference type="NCBIfam" id="TIGR01558">
    <property type="entry name" value="sm_term_P27"/>
    <property type="match status" value="1"/>
</dbReference>
<dbReference type="EMBL" id="FWXH01000002">
    <property type="protein sequence ID" value="SMC19345.1"/>
    <property type="molecule type" value="Genomic_DNA"/>
</dbReference>
<accession>A0A1W1X5Z0</accession>
<reference evidence="2 3" key="1">
    <citation type="submission" date="2017-04" db="EMBL/GenBank/DDBJ databases">
        <authorList>
            <person name="Afonso C.L."/>
            <person name="Miller P.J."/>
            <person name="Scott M.A."/>
            <person name="Spackman E."/>
            <person name="Goraichik I."/>
            <person name="Dimitrov K.M."/>
            <person name="Suarez D.L."/>
            <person name="Swayne D.E."/>
        </authorList>
    </citation>
    <scope>NUCLEOTIDE SEQUENCE [LARGE SCALE GENOMIC DNA]</scope>
    <source>
        <strain evidence="2 3">DSM 12555</strain>
    </source>
</reference>
<gene>
    <name evidence="2" type="ORF">SAMN02745134_00805</name>
</gene>